<dbReference type="InterPro" id="IPR046341">
    <property type="entry name" value="SET_dom_sf"/>
</dbReference>
<protein>
    <submittedName>
        <fullName evidence="1">SET and MYND domain-containing protein 3</fullName>
    </submittedName>
</protein>
<dbReference type="OrthoDB" id="5945798at2759"/>
<dbReference type="SUPFAM" id="SSF82199">
    <property type="entry name" value="SET domain"/>
    <property type="match status" value="1"/>
</dbReference>
<dbReference type="CDD" id="cd20071">
    <property type="entry name" value="SET_SMYD"/>
    <property type="match status" value="1"/>
</dbReference>
<evidence type="ECO:0000313" key="1">
    <source>
        <dbReference type="EMBL" id="RCH83584.1"/>
    </source>
</evidence>
<keyword evidence="2" id="KW-1185">Reference proteome</keyword>
<dbReference type="Proteomes" id="UP000253551">
    <property type="component" value="Unassembled WGS sequence"/>
</dbReference>
<name>A0A367J0X4_RHIST</name>
<evidence type="ECO:0000313" key="2">
    <source>
        <dbReference type="Proteomes" id="UP000253551"/>
    </source>
</evidence>
<dbReference type="EMBL" id="PJQM01004699">
    <property type="protein sequence ID" value="RCH83584.1"/>
    <property type="molecule type" value="Genomic_DNA"/>
</dbReference>
<dbReference type="AlphaFoldDB" id="A0A367J0X4"/>
<dbReference type="PANTHER" id="PTHR12197">
    <property type="entry name" value="HISTONE-LYSINE N-METHYLTRANSFERASE SMYD"/>
    <property type="match status" value="1"/>
</dbReference>
<dbReference type="InterPro" id="IPR050869">
    <property type="entry name" value="H3K4_H4K5_MeTrfase"/>
</dbReference>
<proteinExistence type="predicted"/>
<comment type="caution">
    <text evidence="1">The sequence shown here is derived from an EMBL/GenBank/DDBJ whole genome shotgun (WGS) entry which is preliminary data.</text>
</comment>
<sequence>MEPIAVGLYPVTALHVKHSCRPNSAVIYKQGKQHLITIEAIQPGEPITIAYVDLISNKKQRTEQLKKRFGQNYECTCARCAGDLSGIDDLLDKSTIPTDEEEGRKFISRCIKEWSVLDMARLTEQKETWSPMQVMEPSYFAHFLGKTVLPEVHAATIGDKRRQQAMRSYVIQDKAQLLERLHLAMEALVHVPQVPAFTVHAIRAAEKVLVDRIKAGKWVEASRCSMYLFVAYCLLYPPLHPKVSYHSLIFARSCWNALVEMELIGVKRKLEKTYANGTRTWIEWAKVAVDLAFGRETGLWREVVELQWVFDREQKVKASS</sequence>
<gene>
    <name evidence="1" type="primary">SMYD3_3</name>
    <name evidence="1" type="ORF">CU098_006854</name>
</gene>
<reference evidence="1 2" key="1">
    <citation type="journal article" date="2018" name="G3 (Bethesda)">
        <title>Phylogenetic and Phylogenomic Definition of Rhizopus Species.</title>
        <authorList>
            <person name="Gryganskyi A.P."/>
            <person name="Golan J."/>
            <person name="Dolatabadi S."/>
            <person name="Mondo S."/>
            <person name="Robb S."/>
            <person name="Idnurm A."/>
            <person name="Muszewska A."/>
            <person name="Steczkiewicz K."/>
            <person name="Masonjones S."/>
            <person name="Liao H.L."/>
            <person name="Gajdeczka M.T."/>
            <person name="Anike F."/>
            <person name="Vuek A."/>
            <person name="Anishchenko I.M."/>
            <person name="Voigt K."/>
            <person name="de Hoog G.S."/>
            <person name="Smith M.E."/>
            <person name="Heitman J."/>
            <person name="Vilgalys R."/>
            <person name="Stajich J.E."/>
        </authorList>
    </citation>
    <scope>NUCLEOTIDE SEQUENCE [LARGE SCALE GENOMIC DNA]</scope>
    <source>
        <strain evidence="1 2">LSU 92-RS-03</strain>
    </source>
</reference>
<dbReference type="Gene3D" id="2.170.270.10">
    <property type="entry name" value="SET domain"/>
    <property type="match status" value="1"/>
</dbReference>
<accession>A0A367J0X4</accession>
<dbReference type="STRING" id="4846.A0A367J0X4"/>
<organism evidence="1 2">
    <name type="scientific">Rhizopus stolonifer</name>
    <name type="common">Rhizopus nigricans</name>
    <dbReference type="NCBI Taxonomy" id="4846"/>
    <lineage>
        <taxon>Eukaryota</taxon>
        <taxon>Fungi</taxon>
        <taxon>Fungi incertae sedis</taxon>
        <taxon>Mucoromycota</taxon>
        <taxon>Mucoromycotina</taxon>
        <taxon>Mucoromycetes</taxon>
        <taxon>Mucorales</taxon>
        <taxon>Mucorineae</taxon>
        <taxon>Rhizopodaceae</taxon>
        <taxon>Rhizopus</taxon>
    </lineage>
</organism>